<accession>A0A059F1S9</accession>
<evidence type="ECO:0000313" key="2">
    <source>
        <dbReference type="Proteomes" id="UP000030655"/>
    </source>
</evidence>
<dbReference type="Proteomes" id="UP000030655">
    <property type="component" value="Unassembled WGS sequence"/>
</dbReference>
<reference evidence="2" key="1">
    <citation type="submission" date="2013-02" db="EMBL/GenBank/DDBJ databases">
        <authorList>
            <consortium name="The Broad Institute Genome Sequencing Platform"/>
            <person name="Cuomo C."/>
            <person name="Becnel J."/>
            <person name="Sanscrainte N."/>
            <person name="Walker B."/>
            <person name="Young S.K."/>
            <person name="Zeng Q."/>
            <person name="Gargeya S."/>
            <person name="Fitzgerald M."/>
            <person name="Haas B."/>
            <person name="Abouelleil A."/>
            <person name="Alvarado L."/>
            <person name="Arachchi H.M."/>
            <person name="Berlin A.M."/>
            <person name="Chapman S.B."/>
            <person name="Dewar J."/>
            <person name="Goldberg J."/>
            <person name="Griggs A."/>
            <person name="Gujja S."/>
            <person name="Hansen M."/>
            <person name="Howarth C."/>
            <person name="Imamovic A."/>
            <person name="Larimer J."/>
            <person name="McCowan C."/>
            <person name="Murphy C."/>
            <person name="Neiman D."/>
            <person name="Pearson M."/>
            <person name="Priest M."/>
            <person name="Roberts A."/>
            <person name="Saif S."/>
            <person name="Shea T."/>
            <person name="Sisk P."/>
            <person name="Sykes S."/>
            <person name="Wortman J."/>
            <person name="Nusbaum C."/>
            <person name="Birren B."/>
        </authorList>
    </citation>
    <scope>NUCLEOTIDE SEQUENCE [LARGE SCALE GENOMIC DNA]</scope>
    <source>
        <strain evidence="2">PRA339</strain>
    </source>
</reference>
<evidence type="ECO:0000313" key="1">
    <source>
        <dbReference type="EMBL" id="KCZ81120.1"/>
    </source>
</evidence>
<name>A0A059F1S9_9MICR</name>
<reference evidence="1 2" key="2">
    <citation type="submission" date="2014-03" db="EMBL/GenBank/DDBJ databases">
        <title>The Genome Sequence of Anncaliia algerae insect isolate PRA339.</title>
        <authorList>
            <consortium name="The Broad Institute Genome Sequencing Platform"/>
            <consortium name="The Broad Institute Genome Sequencing Center for Infectious Disease"/>
            <person name="Cuomo C."/>
            <person name="Becnel J."/>
            <person name="Sanscrainte N."/>
            <person name="Walker B."/>
            <person name="Young S.K."/>
            <person name="Zeng Q."/>
            <person name="Gargeya S."/>
            <person name="Fitzgerald M."/>
            <person name="Haas B."/>
            <person name="Abouelleil A."/>
            <person name="Alvarado L."/>
            <person name="Arachchi H.M."/>
            <person name="Berlin A.M."/>
            <person name="Chapman S.B."/>
            <person name="Dewar J."/>
            <person name="Goldberg J."/>
            <person name="Griggs A."/>
            <person name="Gujja S."/>
            <person name="Hansen M."/>
            <person name="Howarth C."/>
            <person name="Imamovic A."/>
            <person name="Larimer J."/>
            <person name="McCowan C."/>
            <person name="Murphy C."/>
            <person name="Neiman D."/>
            <person name="Pearson M."/>
            <person name="Priest M."/>
            <person name="Roberts A."/>
            <person name="Saif S."/>
            <person name="Shea T."/>
            <person name="Sisk P."/>
            <person name="Sykes S."/>
            <person name="Wortman J."/>
            <person name="Nusbaum C."/>
            <person name="Birren B."/>
        </authorList>
    </citation>
    <scope>NUCLEOTIDE SEQUENCE [LARGE SCALE GENOMIC DNA]</scope>
    <source>
        <strain evidence="1 2">PRA339</strain>
    </source>
</reference>
<dbReference type="HOGENOM" id="CLU_2014703_0_0_1"/>
<dbReference type="VEuPathDB" id="MicrosporidiaDB:H312_01486"/>
<dbReference type="AlphaFoldDB" id="A0A059F1S9"/>
<dbReference type="EMBL" id="KK365150">
    <property type="protein sequence ID" value="KCZ81120.1"/>
    <property type="molecule type" value="Genomic_DNA"/>
</dbReference>
<keyword evidence="2" id="KW-1185">Reference proteome</keyword>
<protein>
    <submittedName>
        <fullName evidence="1">Uncharacterized protein</fullName>
    </submittedName>
</protein>
<sequence>MFITFVEFTNSYLWQTLWLDFFVFPRERILIIIKIVFRKDIIYSKSFYLSFFNHLIINQLLLSLSLRSSFRFVSSLVSTNRRTCRSNYYEGHNSILSIWLRMHAHLFILQNYPQLFLYYWHHC</sequence>
<proteinExistence type="predicted"/>
<organism evidence="1 2">
    <name type="scientific">Anncaliia algerae PRA339</name>
    <dbReference type="NCBI Taxonomy" id="1288291"/>
    <lineage>
        <taxon>Eukaryota</taxon>
        <taxon>Fungi</taxon>
        <taxon>Fungi incertae sedis</taxon>
        <taxon>Microsporidia</taxon>
        <taxon>Tubulinosematoidea</taxon>
        <taxon>Tubulinosematidae</taxon>
        <taxon>Anncaliia</taxon>
    </lineage>
</organism>
<gene>
    <name evidence="1" type="ORF">H312_01486</name>
</gene>